<proteinExistence type="predicted"/>
<dbReference type="EMBL" id="JASCZI010211817">
    <property type="protein sequence ID" value="MED6196900.1"/>
    <property type="molecule type" value="Genomic_DNA"/>
</dbReference>
<comment type="caution">
    <text evidence="1">The sequence shown here is derived from an EMBL/GenBank/DDBJ whole genome shotgun (WGS) entry which is preliminary data.</text>
</comment>
<evidence type="ECO:0000313" key="2">
    <source>
        <dbReference type="Proteomes" id="UP001341840"/>
    </source>
</evidence>
<evidence type="ECO:0000313" key="1">
    <source>
        <dbReference type="EMBL" id="MED6196900.1"/>
    </source>
</evidence>
<organism evidence="1 2">
    <name type="scientific">Stylosanthes scabra</name>
    <dbReference type="NCBI Taxonomy" id="79078"/>
    <lineage>
        <taxon>Eukaryota</taxon>
        <taxon>Viridiplantae</taxon>
        <taxon>Streptophyta</taxon>
        <taxon>Embryophyta</taxon>
        <taxon>Tracheophyta</taxon>
        <taxon>Spermatophyta</taxon>
        <taxon>Magnoliopsida</taxon>
        <taxon>eudicotyledons</taxon>
        <taxon>Gunneridae</taxon>
        <taxon>Pentapetalae</taxon>
        <taxon>rosids</taxon>
        <taxon>fabids</taxon>
        <taxon>Fabales</taxon>
        <taxon>Fabaceae</taxon>
        <taxon>Papilionoideae</taxon>
        <taxon>50 kb inversion clade</taxon>
        <taxon>dalbergioids sensu lato</taxon>
        <taxon>Dalbergieae</taxon>
        <taxon>Pterocarpus clade</taxon>
        <taxon>Stylosanthes</taxon>
    </lineage>
</organism>
<reference evidence="1 2" key="1">
    <citation type="journal article" date="2023" name="Plants (Basel)">
        <title>Bridging the Gap: Combining Genomics and Transcriptomics Approaches to Understand Stylosanthes scabra, an Orphan Legume from the Brazilian Caatinga.</title>
        <authorList>
            <person name="Ferreira-Neto J.R.C."/>
            <person name="da Silva M.D."/>
            <person name="Binneck E."/>
            <person name="de Melo N.F."/>
            <person name="da Silva R.H."/>
            <person name="de Melo A.L.T.M."/>
            <person name="Pandolfi V."/>
            <person name="Bustamante F.O."/>
            <person name="Brasileiro-Vidal A.C."/>
            <person name="Benko-Iseppon A.M."/>
        </authorList>
    </citation>
    <scope>NUCLEOTIDE SEQUENCE [LARGE SCALE GENOMIC DNA]</scope>
    <source>
        <tissue evidence="1">Leaves</tissue>
    </source>
</reference>
<protein>
    <submittedName>
        <fullName evidence="1">Uncharacterized protein</fullName>
    </submittedName>
</protein>
<dbReference type="Proteomes" id="UP001341840">
    <property type="component" value="Unassembled WGS sequence"/>
</dbReference>
<accession>A0ABU6XI66</accession>
<name>A0ABU6XI66_9FABA</name>
<sequence>MKNVEDKNWQLRFLRNKVKNVANLFNHCNVAFRQANKFRAREQWITRAQEEDVRSSNSLQHEYESPRIVMDGMTTRCVQQWCNKTGGESMADLKTNSEQLRYIIFGVHVL</sequence>
<gene>
    <name evidence="1" type="ORF">PIB30_051697</name>
</gene>
<keyword evidence="2" id="KW-1185">Reference proteome</keyword>